<feature type="compositionally biased region" description="Low complexity" evidence="1">
    <location>
        <begin position="886"/>
        <end position="905"/>
    </location>
</feature>
<feature type="compositionally biased region" description="Polar residues" evidence="1">
    <location>
        <begin position="764"/>
        <end position="774"/>
    </location>
</feature>
<feature type="compositionally biased region" description="Low complexity" evidence="1">
    <location>
        <begin position="592"/>
        <end position="604"/>
    </location>
</feature>
<feature type="compositionally biased region" description="Low complexity" evidence="1">
    <location>
        <begin position="514"/>
        <end position="529"/>
    </location>
</feature>
<dbReference type="OrthoDB" id="2413468at2759"/>
<feature type="compositionally biased region" description="Low complexity" evidence="1">
    <location>
        <begin position="1119"/>
        <end position="1130"/>
    </location>
</feature>
<keyword evidence="3" id="KW-1185">Reference proteome</keyword>
<accession>A0A1Y2I9Y9</accession>
<feature type="compositionally biased region" description="Polar residues" evidence="1">
    <location>
        <begin position="802"/>
        <end position="812"/>
    </location>
</feature>
<evidence type="ECO:0000313" key="2">
    <source>
        <dbReference type="EMBL" id="OSC96731.1"/>
    </source>
</evidence>
<feature type="region of interest" description="Disordered" evidence="1">
    <location>
        <begin position="1089"/>
        <end position="1242"/>
    </location>
</feature>
<feature type="region of interest" description="Disordered" evidence="1">
    <location>
        <begin position="802"/>
        <end position="821"/>
    </location>
</feature>
<feature type="compositionally biased region" description="Polar residues" evidence="1">
    <location>
        <begin position="871"/>
        <end position="884"/>
    </location>
</feature>
<feature type="region of interest" description="Disordered" evidence="1">
    <location>
        <begin position="514"/>
        <end position="795"/>
    </location>
</feature>
<feature type="compositionally biased region" description="Low complexity" evidence="1">
    <location>
        <begin position="258"/>
        <end position="284"/>
    </location>
</feature>
<feature type="region of interest" description="Disordered" evidence="1">
    <location>
        <begin position="829"/>
        <end position="923"/>
    </location>
</feature>
<dbReference type="EMBL" id="KZ084168">
    <property type="protein sequence ID" value="OSC96731.1"/>
    <property type="molecule type" value="Genomic_DNA"/>
</dbReference>
<feature type="compositionally biased region" description="Low complexity" evidence="1">
    <location>
        <begin position="552"/>
        <end position="571"/>
    </location>
</feature>
<name>A0A1Y2I9Y9_TRAC3</name>
<organism evidence="2 3">
    <name type="scientific">Trametes coccinea (strain BRFM310)</name>
    <name type="common">Pycnoporus coccineus</name>
    <dbReference type="NCBI Taxonomy" id="1353009"/>
    <lineage>
        <taxon>Eukaryota</taxon>
        <taxon>Fungi</taxon>
        <taxon>Dikarya</taxon>
        <taxon>Basidiomycota</taxon>
        <taxon>Agaricomycotina</taxon>
        <taxon>Agaricomycetes</taxon>
        <taxon>Polyporales</taxon>
        <taxon>Polyporaceae</taxon>
        <taxon>Trametes</taxon>
    </lineage>
</organism>
<feature type="compositionally biased region" description="Acidic residues" evidence="1">
    <location>
        <begin position="678"/>
        <end position="687"/>
    </location>
</feature>
<reference evidence="2 3" key="1">
    <citation type="journal article" date="2015" name="Biotechnol. Biofuels">
        <title>Enhanced degradation of softwood versus hardwood by the white-rot fungus Pycnoporus coccineus.</title>
        <authorList>
            <person name="Couturier M."/>
            <person name="Navarro D."/>
            <person name="Chevret D."/>
            <person name="Henrissat B."/>
            <person name="Piumi F."/>
            <person name="Ruiz-Duenas F.J."/>
            <person name="Martinez A.T."/>
            <person name="Grigoriev I.V."/>
            <person name="Riley R."/>
            <person name="Lipzen A."/>
            <person name="Berrin J.G."/>
            <person name="Master E.R."/>
            <person name="Rosso M.N."/>
        </authorList>
    </citation>
    <scope>NUCLEOTIDE SEQUENCE [LARGE SCALE GENOMIC DNA]</scope>
    <source>
        <strain evidence="2 3">BRFM310</strain>
    </source>
</reference>
<proteinExistence type="predicted"/>
<feature type="compositionally biased region" description="Pro residues" evidence="1">
    <location>
        <begin position="906"/>
        <end position="921"/>
    </location>
</feature>
<evidence type="ECO:0000256" key="1">
    <source>
        <dbReference type="SAM" id="MobiDB-lite"/>
    </source>
</evidence>
<feature type="compositionally biased region" description="Polar residues" evidence="1">
    <location>
        <begin position="182"/>
        <end position="192"/>
    </location>
</feature>
<feature type="compositionally biased region" description="Low complexity" evidence="1">
    <location>
        <begin position="829"/>
        <end position="846"/>
    </location>
</feature>
<feature type="compositionally biased region" description="Basic and acidic residues" evidence="1">
    <location>
        <begin position="163"/>
        <end position="181"/>
    </location>
</feature>
<feature type="compositionally biased region" description="Low complexity" evidence="1">
    <location>
        <begin position="1163"/>
        <end position="1173"/>
    </location>
</feature>
<dbReference type="Proteomes" id="UP000193067">
    <property type="component" value="Unassembled WGS sequence"/>
</dbReference>
<evidence type="ECO:0000313" key="3">
    <source>
        <dbReference type="Proteomes" id="UP000193067"/>
    </source>
</evidence>
<feature type="region of interest" description="Disordered" evidence="1">
    <location>
        <begin position="434"/>
        <end position="474"/>
    </location>
</feature>
<feature type="compositionally biased region" description="Polar residues" evidence="1">
    <location>
        <begin position="713"/>
        <end position="723"/>
    </location>
</feature>
<feature type="compositionally biased region" description="Basic and acidic residues" evidence="1">
    <location>
        <begin position="775"/>
        <end position="792"/>
    </location>
</feature>
<dbReference type="STRING" id="1353009.A0A1Y2I9Y9"/>
<feature type="compositionally biased region" description="Low complexity" evidence="1">
    <location>
        <begin position="17"/>
        <end position="39"/>
    </location>
</feature>
<feature type="region of interest" description="Disordered" evidence="1">
    <location>
        <begin position="1"/>
        <end position="360"/>
    </location>
</feature>
<feature type="compositionally biased region" description="Low complexity" evidence="1">
    <location>
        <begin position="69"/>
        <end position="92"/>
    </location>
</feature>
<feature type="compositionally biased region" description="Low complexity" evidence="1">
    <location>
        <begin position="642"/>
        <end position="652"/>
    </location>
</feature>
<sequence length="1304" mass="137238">MSSVLSPIKPSATHTLPIADGDAPYPGPPSSSSTATLSPAPRPNFVRRETDQILSYYQSEHAGRPFDYATAAAEHGHSSSSTSTATTTTAGAHARKLSTFSSASEYSDNDRDDDASPERAHPKAAASATASVSSRSHSTNSSSTTATHIRQPSTVSRASKYSAGDDHDLRSVQSEREDRLESTSVSSESQLPTVVRATVESLPSADSARTDGVARHSRRPSVPTEGGADRRRVAIVEMDSTAPLNLGRKRSRGLDARSASSHDPSTSSSSSPSMSTTTGTTLSSRRGVHIGGLALVAPPDASPKTYTNLTPPSTAPVAADRASQPPRPSGSSHHHHAHARSASEAVTGSGSGSGSGSSSSHAHALAAALAAGGGRSRHLHHKSSRDVGIVGLALSSASTASDSLGPASPKSDIDDYHHYHAYVHQHEGLGVPVFQTPAKSRSPSPGSGGGATPDLSDTSSASAHHRSPVQRLLSTPIFGMEDGIVTPGIGEYKDIQQPVVGPVIVGVSPEFMQRTQMLQQQQQQQQQPPQRRPDPSAASQQNVFPTQPPPSSVQSPTSTSPSYQSSSASSPYLHYKPGIHATAGPLPPPPRSIFDPPSTSSSTTGPPPRPPRFHTPVPPGSSARREIEAIKEKLQLPQSVSAALAARTPPAEAGKDKRLGHSQPNPSPARSESRDSEESTYSDEDNNNNESSVKLVPSSSVHRREGAFPPSKIFTSPPVQQFVESPRGSEEVPSASRTEGRPVVVIEEEHEEEPRNAAEVERTSPANNDSSASQREPKDSERRIGLELRRESSWVSLRQEIANNAQRHSSPNGKAAGLPNVTVSISRSASFMSGTSSSSSSSRSSRLPVPPPKNGKGGSDDEKQQGLGTLAPSSFRTTLTNLKRFSSLPRTPSRSSRSSKHSTSPSPTPGPRRSFSPPPQHVVPIRRVVPRPTLVSSWPPAMNTRDITILRSPRERAKAYAEKINELAMYDCGLREWMATQSMGRPGSHPRTQSQRTARDTLQPALPAEFGGQTPQGRHVSHGSLASEATFPIRADAYTATDLSLRPIDSIAPSTAPPPLPYPALAQANVTRAATRTSILSSSPTKTLAILPGSKATGGGTGFFASLGRKTSTRKEKGLSMLSSSPQSPSKVLTKRPPAIAASKSNPQSSTSPRDAPLPTVPAIPGGPRAAPGKIQRAKTYSVSASPPQHVAEPQTETEAEGAPRTTGRQSVMARRPSLFSRARGGHASVTPAPASTMPPPGAANAAALTMASPAFQQQVDKLAAILPHADRAILAGYLRRAGEDILAIGQYLEDEKNGTLRRD</sequence>
<feature type="compositionally biased region" description="Basic and acidic residues" evidence="1">
    <location>
        <begin position="623"/>
        <end position="634"/>
    </location>
</feature>
<feature type="compositionally biased region" description="Polar residues" evidence="1">
    <location>
        <begin position="1143"/>
        <end position="1153"/>
    </location>
</feature>
<feature type="compositionally biased region" description="Polar residues" evidence="1">
    <location>
        <begin position="148"/>
        <end position="159"/>
    </location>
</feature>
<feature type="compositionally biased region" description="Low complexity" evidence="1">
    <location>
        <begin position="124"/>
        <end position="147"/>
    </location>
</feature>
<protein>
    <recommendedName>
        <fullName evidence="4">CUE domain-containing protein</fullName>
    </recommendedName>
</protein>
<gene>
    <name evidence="2" type="ORF">PYCCODRAFT_1462315</name>
</gene>
<feature type="compositionally biased region" description="Basic and acidic residues" evidence="1">
    <location>
        <begin position="752"/>
        <end position="762"/>
    </location>
</feature>
<evidence type="ECO:0008006" key="4">
    <source>
        <dbReference type="Google" id="ProtNLM"/>
    </source>
</evidence>